<protein>
    <submittedName>
        <fullName evidence="1">Uncharacterized protein</fullName>
    </submittedName>
</protein>
<accession>A0A4P6PWV3</accession>
<evidence type="ECO:0000313" key="2">
    <source>
        <dbReference type="Proteomes" id="UP000292235"/>
    </source>
</evidence>
<proteinExistence type="predicted"/>
<dbReference type="KEGG" id="strr:EKD16_03875"/>
<sequence>MRRLFSDAEAANGHLHLFALEVEAMITANAPGRTLPGGRR</sequence>
<dbReference type="Proteomes" id="UP000292235">
    <property type="component" value="Chromosome"/>
</dbReference>
<gene>
    <name evidence="1" type="ORF">EKD16_03875</name>
</gene>
<keyword evidence="2" id="KW-1185">Reference proteome</keyword>
<dbReference type="AlphaFoldDB" id="A0A4P6PWV3"/>
<dbReference type="EMBL" id="CP036455">
    <property type="protein sequence ID" value="QBI52585.1"/>
    <property type="molecule type" value="Genomic_DNA"/>
</dbReference>
<organism evidence="1 2">
    <name type="scientific">Streptomonospora litoralis</name>
    <dbReference type="NCBI Taxonomy" id="2498135"/>
    <lineage>
        <taxon>Bacteria</taxon>
        <taxon>Bacillati</taxon>
        <taxon>Actinomycetota</taxon>
        <taxon>Actinomycetes</taxon>
        <taxon>Streptosporangiales</taxon>
        <taxon>Nocardiopsidaceae</taxon>
        <taxon>Streptomonospora</taxon>
    </lineage>
</organism>
<evidence type="ECO:0000313" key="1">
    <source>
        <dbReference type="EMBL" id="QBI52585.1"/>
    </source>
</evidence>
<reference evidence="1 2" key="1">
    <citation type="submission" date="2019-02" db="EMBL/GenBank/DDBJ databases">
        <authorList>
            <person name="Khodamoradi S."/>
            <person name="Hahnke R.L."/>
            <person name="Kaempfer P."/>
            <person name="Schumann P."/>
            <person name="Rohde M."/>
            <person name="Steinert M."/>
            <person name="Luzhetskyy A."/>
            <person name="Wink J."/>
            <person name="Ruckert C."/>
        </authorList>
    </citation>
    <scope>NUCLEOTIDE SEQUENCE [LARGE SCALE GENOMIC DNA]</scope>
    <source>
        <strain evidence="1 2">M2</strain>
    </source>
</reference>
<name>A0A4P6PWV3_9ACTN</name>